<feature type="compositionally biased region" description="Low complexity" evidence="1">
    <location>
        <begin position="149"/>
        <end position="159"/>
    </location>
</feature>
<gene>
    <name evidence="2" type="ORF">AK812_SmicGene35795</name>
</gene>
<evidence type="ECO:0000313" key="3">
    <source>
        <dbReference type="Proteomes" id="UP000186817"/>
    </source>
</evidence>
<feature type="compositionally biased region" description="Pro residues" evidence="1">
    <location>
        <begin position="120"/>
        <end position="134"/>
    </location>
</feature>
<keyword evidence="3" id="KW-1185">Reference proteome</keyword>
<feature type="region of interest" description="Disordered" evidence="1">
    <location>
        <begin position="115"/>
        <end position="177"/>
    </location>
</feature>
<dbReference type="EMBL" id="LSRX01001115">
    <property type="protein sequence ID" value="OLP83437.1"/>
    <property type="molecule type" value="Genomic_DNA"/>
</dbReference>
<dbReference type="Proteomes" id="UP000186817">
    <property type="component" value="Unassembled WGS sequence"/>
</dbReference>
<dbReference type="AlphaFoldDB" id="A0A1Q9CKP8"/>
<evidence type="ECO:0000313" key="2">
    <source>
        <dbReference type="EMBL" id="OLP83437.1"/>
    </source>
</evidence>
<sequence>MAGISPRRTDLPWERMDAQEQKALEAYCTDLDRILESSTDGHMFLERVAALDQRYQEVWFADEFGSALGDPMQAFRAAPTAGVISAARAPKTASGLGMQGSEILQRHTALFDVRSARPDAGPPGPGSAPAPPAPRLHEGAGSFARNPISAAGPSARFPAPRAPSPIERRPAPPPAAPAMPRCSYCGAAISPEASYCSRCGMQQMEASPVPPPAAEWPWRGASAWGRMPPRI</sequence>
<organism evidence="2 3">
    <name type="scientific">Symbiodinium microadriaticum</name>
    <name type="common">Dinoflagellate</name>
    <name type="synonym">Zooxanthella microadriatica</name>
    <dbReference type="NCBI Taxonomy" id="2951"/>
    <lineage>
        <taxon>Eukaryota</taxon>
        <taxon>Sar</taxon>
        <taxon>Alveolata</taxon>
        <taxon>Dinophyceae</taxon>
        <taxon>Suessiales</taxon>
        <taxon>Symbiodiniaceae</taxon>
        <taxon>Symbiodinium</taxon>
    </lineage>
</organism>
<reference evidence="2 3" key="1">
    <citation type="submission" date="2016-02" db="EMBL/GenBank/DDBJ databases">
        <title>Genome analysis of coral dinoflagellate symbionts highlights evolutionary adaptations to a symbiotic lifestyle.</title>
        <authorList>
            <person name="Aranda M."/>
            <person name="Li Y."/>
            <person name="Liew Y.J."/>
            <person name="Baumgarten S."/>
            <person name="Simakov O."/>
            <person name="Wilson M."/>
            <person name="Piel J."/>
            <person name="Ashoor H."/>
            <person name="Bougouffa S."/>
            <person name="Bajic V.B."/>
            <person name="Ryu T."/>
            <person name="Ravasi T."/>
            <person name="Bayer T."/>
            <person name="Micklem G."/>
            <person name="Kim H."/>
            <person name="Bhak J."/>
            <person name="Lajeunesse T.C."/>
            <person name="Voolstra C.R."/>
        </authorList>
    </citation>
    <scope>NUCLEOTIDE SEQUENCE [LARGE SCALE GENOMIC DNA]</scope>
    <source>
        <strain evidence="2 3">CCMP2467</strain>
    </source>
</reference>
<protein>
    <submittedName>
        <fullName evidence="2">Uncharacterized protein</fullName>
    </submittedName>
</protein>
<accession>A0A1Q9CKP8</accession>
<name>A0A1Q9CKP8_SYMMI</name>
<dbReference type="OrthoDB" id="434378at2759"/>
<comment type="caution">
    <text evidence="2">The sequence shown here is derived from an EMBL/GenBank/DDBJ whole genome shotgun (WGS) entry which is preliminary data.</text>
</comment>
<proteinExistence type="predicted"/>
<evidence type="ECO:0000256" key="1">
    <source>
        <dbReference type="SAM" id="MobiDB-lite"/>
    </source>
</evidence>